<dbReference type="CDD" id="cd00077">
    <property type="entry name" value="HDc"/>
    <property type="match status" value="1"/>
</dbReference>
<dbReference type="EMBL" id="BMOE01000010">
    <property type="protein sequence ID" value="GGJ82259.1"/>
    <property type="molecule type" value="Genomic_DNA"/>
</dbReference>
<dbReference type="SUPFAM" id="SSF109604">
    <property type="entry name" value="HD-domain/PDEase-like"/>
    <property type="match status" value="1"/>
</dbReference>
<feature type="compositionally biased region" description="Pro residues" evidence="1">
    <location>
        <begin position="31"/>
        <end position="40"/>
    </location>
</feature>
<dbReference type="InterPro" id="IPR006675">
    <property type="entry name" value="HDIG_dom"/>
</dbReference>
<gene>
    <name evidence="3" type="ORF">GCM10008939_27690</name>
</gene>
<evidence type="ECO:0000259" key="2">
    <source>
        <dbReference type="PROSITE" id="PS51832"/>
    </source>
</evidence>
<evidence type="ECO:0000313" key="3">
    <source>
        <dbReference type="EMBL" id="GGJ82259.1"/>
    </source>
</evidence>
<dbReference type="NCBIfam" id="TIGR00277">
    <property type="entry name" value="HDIG"/>
    <property type="match status" value="1"/>
</dbReference>
<organism evidence="3 4">
    <name type="scientific">Deinococcus aquiradiocola</name>
    <dbReference type="NCBI Taxonomy" id="393059"/>
    <lineage>
        <taxon>Bacteria</taxon>
        <taxon>Thermotogati</taxon>
        <taxon>Deinococcota</taxon>
        <taxon>Deinococci</taxon>
        <taxon>Deinococcales</taxon>
        <taxon>Deinococcaceae</taxon>
        <taxon>Deinococcus</taxon>
    </lineage>
</organism>
<proteinExistence type="predicted"/>
<evidence type="ECO:0000256" key="1">
    <source>
        <dbReference type="SAM" id="MobiDB-lite"/>
    </source>
</evidence>
<dbReference type="PANTHER" id="PTHR45228:SF8">
    <property type="entry name" value="TWO-COMPONENT RESPONSE REGULATOR-RELATED"/>
    <property type="match status" value="1"/>
</dbReference>
<dbReference type="InterPro" id="IPR052020">
    <property type="entry name" value="Cyclic_di-GMP/3'3'-cGAMP_PDE"/>
</dbReference>
<comment type="caution">
    <text evidence="3">The sequence shown here is derived from an EMBL/GenBank/DDBJ whole genome shotgun (WGS) entry which is preliminary data.</text>
</comment>
<dbReference type="SMART" id="SM00471">
    <property type="entry name" value="HDc"/>
    <property type="match status" value="1"/>
</dbReference>
<dbReference type="InterPro" id="IPR003607">
    <property type="entry name" value="HD/PDEase_dom"/>
</dbReference>
<dbReference type="RefSeq" id="WP_188963887.1">
    <property type="nucleotide sequence ID" value="NZ_BMOE01000010.1"/>
</dbReference>
<keyword evidence="4" id="KW-1185">Reference proteome</keyword>
<dbReference type="Proteomes" id="UP000635726">
    <property type="component" value="Unassembled WGS sequence"/>
</dbReference>
<dbReference type="AlphaFoldDB" id="A0A917PJZ5"/>
<dbReference type="Gene3D" id="1.10.3210.10">
    <property type="entry name" value="Hypothetical protein af1432"/>
    <property type="match status" value="1"/>
</dbReference>
<dbReference type="InterPro" id="IPR037522">
    <property type="entry name" value="HD_GYP_dom"/>
</dbReference>
<sequence length="239" mass="25845">MTGQHASTPADPDRELRALLTRPHPHVSPLDPVPNGPPSRPTTTDTTSTDPTPRLQALAASLGQMLGHDDHETLDHTERVATLAARMAEHLGFPAARRDALVWGARMHDIGKLAVPGDVLAKRGPLTPDEWRAMRGHVEAGLAIAESLGCLPRTALLVLAQHHERWDGRGYPARLHGEQICLEARIFTLCDVWDALTQARPYKAAWTAPQAGAELERLAGQAFDPALVPAFLAVVTADI</sequence>
<protein>
    <recommendedName>
        <fullName evidence="2">HD-GYP domain-containing protein</fullName>
    </recommendedName>
</protein>
<reference evidence="3" key="2">
    <citation type="submission" date="2020-09" db="EMBL/GenBank/DDBJ databases">
        <authorList>
            <person name="Sun Q."/>
            <person name="Ohkuma M."/>
        </authorList>
    </citation>
    <scope>NUCLEOTIDE SEQUENCE</scope>
    <source>
        <strain evidence="3">JCM 14371</strain>
    </source>
</reference>
<feature type="region of interest" description="Disordered" evidence="1">
    <location>
        <begin position="1"/>
        <end position="52"/>
    </location>
</feature>
<feature type="domain" description="HD-GYP" evidence="2">
    <location>
        <begin position="51"/>
        <end position="239"/>
    </location>
</feature>
<dbReference type="PROSITE" id="PS51832">
    <property type="entry name" value="HD_GYP"/>
    <property type="match status" value="1"/>
</dbReference>
<evidence type="ECO:0000313" key="4">
    <source>
        <dbReference type="Proteomes" id="UP000635726"/>
    </source>
</evidence>
<accession>A0A917PJZ5</accession>
<feature type="compositionally biased region" description="Low complexity" evidence="1">
    <location>
        <begin position="41"/>
        <end position="52"/>
    </location>
</feature>
<dbReference type="Pfam" id="PF13487">
    <property type="entry name" value="HD_5"/>
    <property type="match status" value="1"/>
</dbReference>
<reference evidence="3" key="1">
    <citation type="journal article" date="2014" name="Int. J. Syst. Evol. Microbiol.">
        <title>Complete genome sequence of Corynebacterium casei LMG S-19264T (=DSM 44701T), isolated from a smear-ripened cheese.</title>
        <authorList>
            <consortium name="US DOE Joint Genome Institute (JGI-PGF)"/>
            <person name="Walter F."/>
            <person name="Albersmeier A."/>
            <person name="Kalinowski J."/>
            <person name="Ruckert C."/>
        </authorList>
    </citation>
    <scope>NUCLEOTIDE SEQUENCE</scope>
    <source>
        <strain evidence="3">JCM 14371</strain>
    </source>
</reference>
<name>A0A917PJZ5_9DEIO</name>
<dbReference type="PANTHER" id="PTHR45228">
    <property type="entry name" value="CYCLIC DI-GMP PHOSPHODIESTERASE TM_0186-RELATED"/>
    <property type="match status" value="1"/>
</dbReference>